<dbReference type="InterPro" id="IPR028909">
    <property type="entry name" value="bL21-like"/>
</dbReference>
<keyword evidence="3" id="KW-0687">Ribonucleoprotein</keyword>
<feature type="compositionally biased region" description="Basic and acidic residues" evidence="4">
    <location>
        <begin position="112"/>
        <end position="123"/>
    </location>
</feature>
<accession>A0A382BU20</accession>
<dbReference type="GO" id="GO:0006412">
    <property type="term" value="P:translation"/>
    <property type="evidence" value="ECO:0007669"/>
    <property type="project" value="InterPro"/>
</dbReference>
<dbReference type="GO" id="GO:0003735">
    <property type="term" value="F:structural constituent of ribosome"/>
    <property type="evidence" value="ECO:0007669"/>
    <property type="project" value="InterPro"/>
</dbReference>
<dbReference type="InterPro" id="IPR001787">
    <property type="entry name" value="Ribosomal_bL21"/>
</dbReference>
<gene>
    <name evidence="5" type="ORF">METZ01_LOCUS170159</name>
</gene>
<organism evidence="5">
    <name type="scientific">marine metagenome</name>
    <dbReference type="NCBI Taxonomy" id="408172"/>
    <lineage>
        <taxon>unclassified sequences</taxon>
        <taxon>metagenomes</taxon>
        <taxon>ecological metagenomes</taxon>
    </lineage>
</organism>
<evidence type="ECO:0000256" key="2">
    <source>
        <dbReference type="ARBA" id="ARBA00022980"/>
    </source>
</evidence>
<dbReference type="GO" id="GO:1990904">
    <property type="term" value="C:ribonucleoprotein complex"/>
    <property type="evidence" value="ECO:0007669"/>
    <property type="project" value="UniProtKB-KW"/>
</dbReference>
<dbReference type="InterPro" id="IPR036164">
    <property type="entry name" value="bL21-like_sf"/>
</dbReference>
<feature type="region of interest" description="Disordered" evidence="4">
    <location>
        <begin position="107"/>
        <end position="169"/>
    </location>
</feature>
<dbReference type="GO" id="GO:0003723">
    <property type="term" value="F:RNA binding"/>
    <property type="evidence" value="ECO:0007669"/>
    <property type="project" value="InterPro"/>
</dbReference>
<dbReference type="GO" id="GO:0005840">
    <property type="term" value="C:ribosome"/>
    <property type="evidence" value="ECO:0007669"/>
    <property type="project" value="UniProtKB-KW"/>
</dbReference>
<name>A0A382BU20_9ZZZZ</name>
<dbReference type="AlphaFoldDB" id="A0A382BU20"/>
<feature type="compositionally biased region" description="Low complexity" evidence="4">
    <location>
        <begin position="146"/>
        <end position="156"/>
    </location>
</feature>
<evidence type="ECO:0000256" key="4">
    <source>
        <dbReference type="SAM" id="MobiDB-lite"/>
    </source>
</evidence>
<dbReference type="NCBIfam" id="TIGR00061">
    <property type="entry name" value="L21"/>
    <property type="match status" value="1"/>
</dbReference>
<dbReference type="GO" id="GO:0005737">
    <property type="term" value="C:cytoplasm"/>
    <property type="evidence" value="ECO:0007669"/>
    <property type="project" value="UniProtKB-ARBA"/>
</dbReference>
<dbReference type="Pfam" id="PF00829">
    <property type="entry name" value="Ribosomal_L21p"/>
    <property type="match status" value="1"/>
</dbReference>
<reference evidence="5" key="1">
    <citation type="submission" date="2018-05" db="EMBL/GenBank/DDBJ databases">
        <authorList>
            <person name="Lanie J.A."/>
            <person name="Ng W.-L."/>
            <person name="Kazmierczak K.M."/>
            <person name="Andrzejewski T.M."/>
            <person name="Davidsen T.M."/>
            <person name="Wayne K.J."/>
            <person name="Tettelin H."/>
            <person name="Glass J.I."/>
            <person name="Rusch D."/>
            <person name="Podicherti R."/>
            <person name="Tsui H.-C.T."/>
            <person name="Winkler M.E."/>
        </authorList>
    </citation>
    <scope>NUCLEOTIDE SEQUENCE</scope>
</reference>
<evidence type="ECO:0000256" key="3">
    <source>
        <dbReference type="ARBA" id="ARBA00023274"/>
    </source>
</evidence>
<keyword evidence="2" id="KW-0689">Ribosomal protein</keyword>
<evidence type="ECO:0000313" key="5">
    <source>
        <dbReference type="EMBL" id="SVB17305.1"/>
    </source>
</evidence>
<dbReference type="EMBL" id="UINC01031373">
    <property type="protein sequence ID" value="SVB17305.1"/>
    <property type="molecule type" value="Genomic_DNA"/>
</dbReference>
<dbReference type="PANTHER" id="PTHR21349">
    <property type="entry name" value="50S RIBOSOMAL PROTEIN L21"/>
    <property type="match status" value="1"/>
</dbReference>
<dbReference type="SUPFAM" id="SSF141091">
    <property type="entry name" value="L21p-like"/>
    <property type="match status" value="1"/>
</dbReference>
<evidence type="ECO:0000256" key="1">
    <source>
        <dbReference type="ARBA" id="ARBA00008563"/>
    </source>
</evidence>
<proteinExistence type="inferred from homology"/>
<comment type="similarity">
    <text evidence="1">Belongs to the bacterial ribosomal protein bL21 family.</text>
</comment>
<evidence type="ECO:0008006" key="6">
    <source>
        <dbReference type="Google" id="ProtNLM"/>
    </source>
</evidence>
<dbReference type="PANTHER" id="PTHR21349:SF0">
    <property type="entry name" value="LARGE RIBOSOMAL SUBUNIT PROTEIN BL21M"/>
    <property type="match status" value="1"/>
</dbReference>
<sequence>MYALIEFAGKQFRVEEGDSIMVPYIGGKVGSKVLIDKILYMDDGKNKAVGNPTLKGIKIDGEIGSHGRGRKVVVFKFKRRKGYQKKNTHRQKYSILKIGKLGKATDSKAVNKKAESKTVEKKVAPKKAVSTKKAESKTAKKKVAPKKAVTTPKPAVIKTTTSKPKEAKE</sequence>
<protein>
    <recommendedName>
        <fullName evidence="6">50S ribosomal protein L21</fullName>
    </recommendedName>
</protein>
<dbReference type="HAMAP" id="MF_01363">
    <property type="entry name" value="Ribosomal_bL21"/>
    <property type="match status" value="1"/>
</dbReference>